<feature type="domain" description="STAS" evidence="1">
    <location>
        <begin position="14"/>
        <end position="67"/>
    </location>
</feature>
<dbReference type="PROSITE" id="PS50801">
    <property type="entry name" value="STAS"/>
    <property type="match status" value="1"/>
</dbReference>
<dbReference type="CDD" id="cd07043">
    <property type="entry name" value="STAS_anti-anti-sigma_factors"/>
    <property type="match status" value="1"/>
</dbReference>
<accession>A0A7I7RRY2</accession>
<dbReference type="InterPro" id="IPR036513">
    <property type="entry name" value="STAS_dom_sf"/>
</dbReference>
<protein>
    <submittedName>
        <fullName evidence="2">Anti-anti-sigma factor</fullName>
    </submittedName>
</protein>
<gene>
    <name evidence="2" type="primary">rsbV</name>
    <name evidence="2" type="ORF">MARA_08260</name>
</gene>
<name>A0A7I7RRY2_9MYCO</name>
<dbReference type="Pfam" id="PF01740">
    <property type="entry name" value="STAS"/>
    <property type="match status" value="1"/>
</dbReference>
<proteinExistence type="predicted"/>
<geneLocation type="plasmid" evidence="3">
    <name>pjcm18538 dna</name>
</geneLocation>
<dbReference type="Gene3D" id="3.30.750.24">
    <property type="entry name" value="STAS domain"/>
    <property type="match status" value="1"/>
</dbReference>
<evidence type="ECO:0000313" key="2">
    <source>
        <dbReference type="EMBL" id="BBY47358.1"/>
    </source>
</evidence>
<evidence type="ECO:0000259" key="1">
    <source>
        <dbReference type="PROSITE" id="PS50801"/>
    </source>
</evidence>
<dbReference type="SUPFAM" id="SSF52091">
    <property type="entry name" value="SpoIIaa-like"/>
    <property type="match status" value="1"/>
</dbReference>
<dbReference type="KEGG" id="marz:MARA_08260"/>
<dbReference type="RefSeq" id="WP_163917304.1">
    <property type="nucleotide sequence ID" value="NZ_AP022593.1"/>
</dbReference>
<reference evidence="2 3" key="1">
    <citation type="journal article" date="2019" name="Emerg. Microbes Infect.">
        <title>Comprehensive subspecies identification of 175 nontuberculous mycobacteria species based on 7547 genomic profiles.</title>
        <authorList>
            <person name="Matsumoto Y."/>
            <person name="Kinjo T."/>
            <person name="Motooka D."/>
            <person name="Nabeya D."/>
            <person name="Jung N."/>
            <person name="Uechi K."/>
            <person name="Horii T."/>
            <person name="Iida T."/>
            <person name="Fujita J."/>
            <person name="Nakamura S."/>
        </authorList>
    </citation>
    <scope>NUCLEOTIDE SEQUENCE [LARGE SCALE GENOMIC DNA]</scope>
    <source>
        <strain evidence="2 3">JCM 18538</strain>
    </source>
</reference>
<evidence type="ECO:0000313" key="3">
    <source>
        <dbReference type="Proteomes" id="UP000467428"/>
    </source>
</evidence>
<dbReference type="AlphaFoldDB" id="A0A7I7RRY2"/>
<dbReference type="InterPro" id="IPR002645">
    <property type="entry name" value="STAS_dom"/>
</dbReference>
<organism evidence="2 3">
    <name type="scientific">Mycolicibacterium arabiense</name>
    <dbReference type="NCBI Taxonomy" id="1286181"/>
    <lineage>
        <taxon>Bacteria</taxon>
        <taxon>Bacillati</taxon>
        <taxon>Actinomycetota</taxon>
        <taxon>Actinomycetes</taxon>
        <taxon>Mycobacteriales</taxon>
        <taxon>Mycobacteriaceae</taxon>
        <taxon>Mycolicibacterium</taxon>
    </lineage>
</organism>
<keyword evidence="3" id="KW-1185">Reference proteome</keyword>
<dbReference type="Proteomes" id="UP000467428">
    <property type="component" value="Chromosome"/>
</dbReference>
<sequence>MTTPLTVDTRGRGDGTYVVVAAGEIDLSNVKSFAEALDAAIEAARSETVAVDLGAVDYLDSGAINALFAHAGRIAVVANPILLPVLNVSGLTELVPVEPTR</sequence>
<dbReference type="EMBL" id="AP022593">
    <property type="protein sequence ID" value="BBY47358.1"/>
    <property type="molecule type" value="Genomic_DNA"/>
</dbReference>